<comment type="caution">
    <text evidence="2">The sequence shown here is derived from an EMBL/GenBank/DDBJ whole genome shotgun (WGS) entry which is preliminary data.</text>
</comment>
<reference evidence="2 3" key="1">
    <citation type="journal article" date="2016" name="Nat. Commun.">
        <title>Thousands of microbial genomes shed light on interconnected biogeochemical processes in an aquifer system.</title>
        <authorList>
            <person name="Anantharaman K."/>
            <person name="Brown C.T."/>
            <person name="Hug L.A."/>
            <person name="Sharon I."/>
            <person name="Castelle C.J."/>
            <person name="Probst A.J."/>
            <person name="Thomas B.C."/>
            <person name="Singh A."/>
            <person name="Wilkins M.J."/>
            <person name="Karaoz U."/>
            <person name="Brodie E.L."/>
            <person name="Williams K.H."/>
            <person name="Hubbard S.S."/>
            <person name="Banfield J.F."/>
        </authorList>
    </citation>
    <scope>NUCLEOTIDE SEQUENCE [LARGE SCALE GENOMIC DNA]</scope>
</reference>
<feature type="transmembrane region" description="Helical" evidence="1">
    <location>
        <begin position="61"/>
        <end position="81"/>
    </location>
</feature>
<protein>
    <submittedName>
        <fullName evidence="2">Uncharacterized protein</fullName>
    </submittedName>
</protein>
<evidence type="ECO:0000313" key="3">
    <source>
        <dbReference type="Proteomes" id="UP000177029"/>
    </source>
</evidence>
<keyword evidence="1" id="KW-0812">Transmembrane</keyword>
<dbReference type="STRING" id="1802555.A2755_00530"/>
<dbReference type="EMBL" id="MGIP01000005">
    <property type="protein sequence ID" value="OGM91839.1"/>
    <property type="molecule type" value="Genomic_DNA"/>
</dbReference>
<sequence>MDFLSLLFEPVKRWLIEQGAWDTLVEFWDAISRLFERLTQWLGVEAPEGGVMEFLFGLLKLSFNILVTIVKVLIDAINWVIGLF</sequence>
<dbReference type="Proteomes" id="UP000177029">
    <property type="component" value="Unassembled WGS sequence"/>
</dbReference>
<proteinExistence type="predicted"/>
<gene>
    <name evidence="2" type="ORF">A2755_00530</name>
</gene>
<evidence type="ECO:0000313" key="2">
    <source>
        <dbReference type="EMBL" id="OGM91839.1"/>
    </source>
</evidence>
<dbReference type="AlphaFoldDB" id="A0A1F8DV20"/>
<evidence type="ECO:0000256" key="1">
    <source>
        <dbReference type="SAM" id="Phobius"/>
    </source>
</evidence>
<name>A0A1F8DV20_9BACT</name>
<accession>A0A1F8DV20</accession>
<keyword evidence="1" id="KW-0472">Membrane</keyword>
<organism evidence="2 3">
    <name type="scientific">Candidatus Wolfebacteria bacterium RIFCSPHIGHO2_01_FULL_48_22</name>
    <dbReference type="NCBI Taxonomy" id="1802555"/>
    <lineage>
        <taxon>Bacteria</taxon>
        <taxon>Candidatus Wolfeibacteriota</taxon>
    </lineage>
</organism>
<keyword evidence="1" id="KW-1133">Transmembrane helix</keyword>